<dbReference type="PANTHER" id="PTHR33266:SF1">
    <property type="entry name" value="F-BOX DOMAIN-CONTAINING PROTEIN"/>
    <property type="match status" value="1"/>
</dbReference>
<dbReference type="PANTHER" id="PTHR33266">
    <property type="entry name" value="CHROMOSOME 15, WHOLE GENOME SHOTGUN SEQUENCE"/>
    <property type="match status" value="1"/>
</dbReference>
<proteinExistence type="predicted"/>
<dbReference type="GeneID" id="22913375"/>
<evidence type="ECO:0000313" key="1">
    <source>
        <dbReference type="EMBL" id="EZG58486.1"/>
    </source>
</evidence>
<reference evidence="1" key="1">
    <citation type="submission" date="2013-12" db="EMBL/GenBank/DDBJ databases">
        <authorList>
            <person name="Omoto C.K."/>
            <person name="Sibley D."/>
            <person name="Venepally P."/>
            <person name="Hadjithomas M."/>
            <person name="Karamycheva S."/>
            <person name="Brunk B."/>
            <person name="Roos D."/>
            <person name="Caler E."/>
            <person name="Lorenzi H."/>
        </authorList>
    </citation>
    <scope>NUCLEOTIDE SEQUENCE</scope>
</reference>
<dbReference type="VEuPathDB" id="CryptoDB:GNI_094620"/>
<dbReference type="RefSeq" id="XP_011130959.1">
    <property type="nucleotide sequence ID" value="XM_011132657.1"/>
</dbReference>
<keyword evidence="2" id="KW-1185">Reference proteome</keyword>
<protein>
    <submittedName>
        <fullName evidence="1">Uncharacterized protein</fullName>
    </submittedName>
</protein>
<accession>A0A023B599</accession>
<name>A0A023B599_GRENI</name>
<dbReference type="EMBL" id="AFNH02000708">
    <property type="protein sequence ID" value="EZG58486.1"/>
    <property type="molecule type" value="Genomic_DNA"/>
</dbReference>
<evidence type="ECO:0000313" key="2">
    <source>
        <dbReference type="Proteomes" id="UP000019763"/>
    </source>
</evidence>
<sequence>MSAEEFRQMVHEVLPDGTVELDEDILSSLRSRQHAGVTPGAIPHQSHAVLVDCETAFHEEYVLREDRSISPKMLVELMGWLAPAEFSTAVGALTQSSGWGKSRLFAEVGKTYRSFYISMSQSSNTFPRQTGNFTPLQKILRAHADADVIVSHIMKCLASYIRSTLDDEHLRSMTPTEWFDYQLMNWHPTYDMADGTTLPPLALVDATNDLKLQIKRFMQQFKVPYVLFMCDEAAALLTPSQTDPFCPVFRLFRRAFAVPGITACFASTNSRVQNFAPALHDDDSYKRYLSTVRTDSSIPIAPVLSVGVPDCGVQDAPYPVAMHDVLSVEFLSRFGRPLWFAFSRHFDESYKQQGHKALTAIATSKLIGKSDPDLGVPAAVMVVACVRITPSIQLAEQLVCSHMATLLHVSKNRELLYVAYGSEPYLAEAAIQHITLNLTAVLHQFLKLVGSQAIDKGRMGEVIARLCLALHGYES</sequence>
<dbReference type="Proteomes" id="UP000019763">
    <property type="component" value="Unassembled WGS sequence"/>
</dbReference>
<gene>
    <name evidence="1" type="ORF">GNI_094620</name>
</gene>
<feature type="non-terminal residue" evidence="1">
    <location>
        <position position="475"/>
    </location>
</feature>
<dbReference type="AlphaFoldDB" id="A0A023B599"/>
<comment type="caution">
    <text evidence="1">The sequence shown here is derived from an EMBL/GenBank/DDBJ whole genome shotgun (WGS) entry which is preliminary data.</text>
</comment>
<organism evidence="1 2">
    <name type="scientific">Gregarina niphandrodes</name>
    <name type="common">Septate eugregarine</name>
    <dbReference type="NCBI Taxonomy" id="110365"/>
    <lineage>
        <taxon>Eukaryota</taxon>
        <taxon>Sar</taxon>
        <taxon>Alveolata</taxon>
        <taxon>Apicomplexa</taxon>
        <taxon>Conoidasida</taxon>
        <taxon>Gregarinasina</taxon>
        <taxon>Eugregarinorida</taxon>
        <taxon>Gregarinidae</taxon>
        <taxon>Gregarina</taxon>
    </lineage>
</organism>
<dbReference type="OrthoDB" id="2321600at2759"/>